<sequence>MSATRRTRSGTVFSPFSALTAATFDFAAALVKSVAREPMGPDGDDHEDSDDDEEPERDPSPPEPFHLPSDINDFVPLLPPPLQPWEEPPVERSPSPPPCPSKRTHTTIDDMHDDEEPEHDPSPPEPLHPSSDIDDFVPPLPPPLQPWEEPHPWNDIDEPAERSPSPPPRPPKCARTTIDDMREGKKPQTKAHRNRKEKRRKKVAEEGHVPRLSALRKHATAPLADPLRVDLDAAALHAAHSAYAAKVEGAKEKRGSKKPRPRSELIRLGFQVVRWNGIDSRPLVDARGRIFAVLVGQPRGDPGWDAAVSDAFRHISAEGRAANFPAFMAKHRRGLFAVLNVGLTYGKGQTVPSRLFDSNYAGIIDRLLGNLAIQRMASYADAAFAAWAPRLYKYYHEHDTALRKHLPHLPRNFAGSVFSCAAFNFGPSVWTFRHRDVLNVPFGWCAIQAAGNFDATQGGHLVLWDLKMVIEFPHGALILLPSATIAHSNVPVKDNEERISFTQFTAGGLIRYVDNGFRTEGELADGDPAEFERLAALKESRWELGLGLFSTLDEMLKKVEVEE</sequence>
<evidence type="ECO:0000313" key="3">
    <source>
        <dbReference type="Proteomes" id="UP001221757"/>
    </source>
</evidence>
<comment type="caution">
    <text evidence="2">The sequence shown here is derived from an EMBL/GenBank/DDBJ whole genome shotgun (WGS) entry which is preliminary data.</text>
</comment>
<name>A0AAD7D6F4_MYCRO</name>
<dbReference type="AlphaFoldDB" id="A0AAD7D6F4"/>
<feature type="compositionally biased region" description="Basic and acidic residues" evidence="1">
    <location>
        <begin position="177"/>
        <end position="186"/>
    </location>
</feature>
<reference evidence="2" key="1">
    <citation type="submission" date="2023-03" db="EMBL/GenBank/DDBJ databases">
        <title>Massive genome expansion in bonnet fungi (Mycena s.s.) driven by repeated elements and novel gene families across ecological guilds.</title>
        <authorList>
            <consortium name="Lawrence Berkeley National Laboratory"/>
            <person name="Harder C.B."/>
            <person name="Miyauchi S."/>
            <person name="Viragh M."/>
            <person name="Kuo A."/>
            <person name="Thoen E."/>
            <person name="Andreopoulos B."/>
            <person name="Lu D."/>
            <person name="Skrede I."/>
            <person name="Drula E."/>
            <person name="Henrissat B."/>
            <person name="Morin E."/>
            <person name="Kohler A."/>
            <person name="Barry K."/>
            <person name="LaButti K."/>
            <person name="Morin E."/>
            <person name="Salamov A."/>
            <person name="Lipzen A."/>
            <person name="Mereny Z."/>
            <person name="Hegedus B."/>
            <person name="Baldrian P."/>
            <person name="Stursova M."/>
            <person name="Weitz H."/>
            <person name="Taylor A."/>
            <person name="Grigoriev I.V."/>
            <person name="Nagy L.G."/>
            <person name="Martin F."/>
            <person name="Kauserud H."/>
        </authorList>
    </citation>
    <scope>NUCLEOTIDE SEQUENCE</scope>
    <source>
        <strain evidence="2">CBHHK067</strain>
    </source>
</reference>
<gene>
    <name evidence="2" type="ORF">B0H17DRAFT_1138539</name>
</gene>
<dbReference type="Gene3D" id="3.60.130.30">
    <property type="match status" value="1"/>
</dbReference>
<feature type="region of interest" description="Disordered" evidence="1">
    <location>
        <begin position="35"/>
        <end position="217"/>
    </location>
</feature>
<dbReference type="Proteomes" id="UP001221757">
    <property type="component" value="Unassembled WGS sequence"/>
</dbReference>
<proteinExistence type="predicted"/>
<feature type="compositionally biased region" description="Acidic residues" evidence="1">
    <location>
        <begin position="42"/>
        <end position="56"/>
    </location>
</feature>
<feature type="compositionally biased region" description="Basic residues" evidence="1">
    <location>
        <begin position="187"/>
        <end position="202"/>
    </location>
</feature>
<protein>
    <submittedName>
        <fullName evidence="2">Uncharacterized protein</fullName>
    </submittedName>
</protein>
<keyword evidence="3" id="KW-1185">Reference proteome</keyword>
<feature type="compositionally biased region" description="Pro residues" evidence="1">
    <location>
        <begin position="77"/>
        <end position="87"/>
    </location>
</feature>
<evidence type="ECO:0000313" key="2">
    <source>
        <dbReference type="EMBL" id="KAJ7681383.1"/>
    </source>
</evidence>
<accession>A0AAD7D6F4</accession>
<evidence type="ECO:0000256" key="1">
    <source>
        <dbReference type="SAM" id="MobiDB-lite"/>
    </source>
</evidence>
<dbReference type="EMBL" id="JARKIE010000119">
    <property type="protein sequence ID" value="KAJ7681383.1"/>
    <property type="molecule type" value="Genomic_DNA"/>
</dbReference>
<organism evidence="2 3">
    <name type="scientific">Mycena rosella</name>
    <name type="common">Pink bonnet</name>
    <name type="synonym">Agaricus rosellus</name>
    <dbReference type="NCBI Taxonomy" id="1033263"/>
    <lineage>
        <taxon>Eukaryota</taxon>
        <taxon>Fungi</taxon>
        <taxon>Dikarya</taxon>
        <taxon>Basidiomycota</taxon>
        <taxon>Agaricomycotina</taxon>
        <taxon>Agaricomycetes</taxon>
        <taxon>Agaricomycetidae</taxon>
        <taxon>Agaricales</taxon>
        <taxon>Marasmiineae</taxon>
        <taxon>Mycenaceae</taxon>
        <taxon>Mycena</taxon>
    </lineage>
</organism>